<dbReference type="AlphaFoldDB" id="A0A8J5XH44"/>
<evidence type="ECO:0000313" key="2">
    <source>
        <dbReference type="EMBL" id="KAG8463872.1"/>
    </source>
</evidence>
<organism evidence="2 3">
    <name type="scientific">Diacronema lutheri</name>
    <name type="common">Unicellular marine alga</name>
    <name type="synonym">Monochrysis lutheri</name>
    <dbReference type="NCBI Taxonomy" id="2081491"/>
    <lineage>
        <taxon>Eukaryota</taxon>
        <taxon>Haptista</taxon>
        <taxon>Haptophyta</taxon>
        <taxon>Pavlovophyceae</taxon>
        <taxon>Pavlovales</taxon>
        <taxon>Pavlovaceae</taxon>
        <taxon>Diacronema</taxon>
    </lineage>
</organism>
<sequence length="120" mass="12586">MGVDVHDAAEGDVVAFAGATAGELTLGTVVASAGCTIWAQPLGASAAREDDEWLELRCDTTREPAHLQGEIECVLPTVADADGGVRRCRRSELPAGVRVPPPDAGRSLHGSDAERQQAYY</sequence>
<gene>
    <name evidence="2" type="ORF">KFE25_000040</name>
</gene>
<feature type="region of interest" description="Disordered" evidence="1">
    <location>
        <begin position="91"/>
        <end position="120"/>
    </location>
</feature>
<keyword evidence="3" id="KW-1185">Reference proteome</keyword>
<evidence type="ECO:0000256" key="1">
    <source>
        <dbReference type="SAM" id="MobiDB-lite"/>
    </source>
</evidence>
<evidence type="ECO:0000313" key="3">
    <source>
        <dbReference type="Proteomes" id="UP000751190"/>
    </source>
</evidence>
<accession>A0A8J5XH44</accession>
<reference evidence="2" key="1">
    <citation type="submission" date="2021-05" db="EMBL/GenBank/DDBJ databases">
        <title>The genome of the haptophyte Pavlova lutheri (Diacronema luteri, Pavlovales) - a model for lipid biosynthesis in eukaryotic algae.</title>
        <authorList>
            <person name="Hulatt C.J."/>
            <person name="Posewitz M.C."/>
        </authorList>
    </citation>
    <scope>NUCLEOTIDE SEQUENCE</scope>
    <source>
        <strain evidence="2">NIVA-4/92</strain>
    </source>
</reference>
<feature type="compositionally biased region" description="Basic and acidic residues" evidence="1">
    <location>
        <begin position="109"/>
        <end position="120"/>
    </location>
</feature>
<proteinExistence type="predicted"/>
<dbReference type="OrthoDB" id="10623695at2759"/>
<name>A0A8J5XH44_DIALT</name>
<comment type="caution">
    <text evidence="2">The sequence shown here is derived from an EMBL/GenBank/DDBJ whole genome shotgun (WGS) entry which is preliminary data.</text>
</comment>
<protein>
    <submittedName>
        <fullName evidence="2">Uncharacterized protein</fullName>
    </submittedName>
</protein>
<dbReference type="EMBL" id="JAGTXO010000014">
    <property type="protein sequence ID" value="KAG8463872.1"/>
    <property type="molecule type" value="Genomic_DNA"/>
</dbReference>
<dbReference type="Proteomes" id="UP000751190">
    <property type="component" value="Unassembled WGS sequence"/>
</dbReference>